<gene>
    <name evidence="1" type="ORF">MML48_6g00003137</name>
</gene>
<dbReference type="EMBL" id="CM043020">
    <property type="protein sequence ID" value="KAI4460236.1"/>
    <property type="molecule type" value="Genomic_DNA"/>
</dbReference>
<name>A0ACB9T0E5_HOLOL</name>
<protein>
    <submittedName>
        <fullName evidence="1">Phosphatase orphan 1 2</fullName>
    </submittedName>
</protein>
<organism evidence="1 2">
    <name type="scientific">Holotrichia oblita</name>
    <name type="common">Chafer beetle</name>
    <dbReference type="NCBI Taxonomy" id="644536"/>
    <lineage>
        <taxon>Eukaryota</taxon>
        <taxon>Metazoa</taxon>
        <taxon>Ecdysozoa</taxon>
        <taxon>Arthropoda</taxon>
        <taxon>Hexapoda</taxon>
        <taxon>Insecta</taxon>
        <taxon>Pterygota</taxon>
        <taxon>Neoptera</taxon>
        <taxon>Endopterygota</taxon>
        <taxon>Coleoptera</taxon>
        <taxon>Polyphaga</taxon>
        <taxon>Scarabaeiformia</taxon>
        <taxon>Scarabaeidae</taxon>
        <taxon>Melolonthinae</taxon>
        <taxon>Holotrichia</taxon>
    </lineage>
</organism>
<evidence type="ECO:0000313" key="2">
    <source>
        <dbReference type="Proteomes" id="UP001056778"/>
    </source>
</evidence>
<dbReference type="Proteomes" id="UP001056778">
    <property type="component" value="Chromosome 6"/>
</dbReference>
<proteinExistence type="predicted"/>
<keyword evidence="2" id="KW-1185">Reference proteome</keyword>
<comment type="caution">
    <text evidence="1">The sequence shown here is derived from an EMBL/GenBank/DDBJ whole genome shotgun (WGS) entry which is preliminary data.</text>
</comment>
<accession>A0ACB9T0E5</accession>
<sequence length="247" mass="28666">MKRLAVFDFDHTIIDDNSDTVVRDLLSPDKIPPSLKQLHRKDGWTSYMQGVFQLLYEHGFRKNDIQTAIDNIKPVYGMTELITSLKLELNYDIIIISDSNTYFIDTWLNKYNLTKNIDKVFTNPANFVNEILNIQMYHLQTECKMSTKNLCKGRIMEEYIDAQKKDGVTYERVIYIGDGMNDLCPILRLQEGDLACVRVNYKCAELINLLELGQPIDSSGKCYKIKSEVFTWKNGCDILSYVRNKFV</sequence>
<evidence type="ECO:0000313" key="1">
    <source>
        <dbReference type="EMBL" id="KAI4460236.1"/>
    </source>
</evidence>
<reference evidence="1" key="1">
    <citation type="submission" date="2022-04" db="EMBL/GenBank/DDBJ databases">
        <title>Chromosome-scale genome assembly of Holotrichia oblita Faldermann.</title>
        <authorList>
            <person name="Rongchong L."/>
        </authorList>
    </citation>
    <scope>NUCLEOTIDE SEQUENCE</scope>
    <source>
        <strain evidence="1">81SQS9</strain>
    </source>
</reference>